<evidence type="ECO:0000313" key="8">
    <source>
        <dbReference type="Proteomes" id="UP001237642"/>
    </source>
</evidence>
<dbReference type="PANTHER" id="PTHR42861">
    <property type="entry name" value="CALCIUM-TRANSPORTING ATPASE"/>
    <property type="match status" value="1"/>
</dbReference>
<dbReference type="InterPro" id="IPR023299">
    <property type="entry name" value="ATPase_P-typ_cyto_dom_N"/>
</dbReference>
<organism evidence="7 8">
    <name type="scientific">Heracleum sosnowskyi</name>
    <dbReference type="NCBI Taxonomy" id="360622"/>
    <lineage>
        <taxon>Eukaryota</taxon>
        <taxon>Viridiplantae</taxon>
        <taxon>Streptophyta</taxon>
        <taxon>Embryophyta</taxon>
        <taxon>Tracheophyta</taxon>
        <taxon>Spermatophyta</taxon>
        <taxon>Magnoliopsida</taxon>
        <taxon>eudicotyledons</taxon>
        <taxon>Gunneridae</taxon>
        <taxon>Pentapetalae</taxon>
        <taxon>asterids</taxon>
        <taxon>campanulids</taxon>
        <taxon>Apiales</taxon>
        <taxon>Apiaceae</taxon>
        <taxon>Apioideae</taxon>
        <taxon>apioid superclade</taxon>
        <taxon>Tordylieae</taxon>
        <taxon>Tordyliinae</taxon>
        <taxon>Heracleum</taxon>
    </lineage>
</organism>
<name>A0AAD8MAL2_9APIA</name>
<dbReference type="GO" id="GO:0000166">
    <property type="term" value="F:nucleotide binding"/>
    <property type="evidence" value="ECO:0007669"/>
    <property type="project" value="InterPro"/>
</dbReference>
<protein>
    <submittedName>
        <fullName evidence="7">Plasma membrane ATPase 4</fullName>
    </submittedName>
</protein>
<dbReference type="PROSITE" id="PS00154">
    <property type="entry name" value="ATPASE_E1_E2"/>
    <property type="match status" value="1"/>
</dbReference>
<dbReference type="EMBL" id="JAUIZM010000009">
    <property type="protein sequence ID" value="KAK1366796.1"/>
    <property type="molecule type" value="Genomic_DNA"/>
</dbReference>
<dbReference type="SUPFAM" id="SSF56784">
    <property type="entry name" value="HAD-like"/>
    <property type="match status" value="1"/>
</dbReference>
<dbReference type="Gene3D" id="1.20.1110.10">
    <property type="entry name" value="Calcium-transporting ATPase, transmembrane domain"/>
    <property type="match status" value="1"/>
</dbReference>
<reference evidence="7" key="2">
    <citation type="submission" date="2023-05" db="EMBL/GenBank/DDBJ databases">
        <authorList>
            <person name="Schelkunov M.I."/>
        </authorList>
    </citation>
    <scope>NUCLEOTIDE SEQUENCE</scope>
    <source>
        <strain evidence="7">Hsosn_3</strain>
        <tissue evidence="7">Leaf</tissue>
    </source>
</reference>
<feature type="transmembrane region" description="Helical" evidence="6">
    <location>
        <begin position="42"/>
        <end position="65"/>
    </location>
</feature>
<gene>
    <name evidence="7" type="ORF">POM88_042357</name>
</gene>
<keyword evidence="3" id="KW-0460">Magnesium</keyword>
<keyword evidence="8" id="KW-1185">Reference proteome</keyword>
<evidence type="ECO:0000256" key="6">
    <source>
        <dbReference type="SAM" id="Phobius"/>
    </source>
</evidence>
<dbReference type="InterPro" id="IPR023214">
    <property type="entry name" value="HAD_sf"/>
</dbReference>
<feature type="transmembrane region" description="Helical" evidence="6">
    <location>
        <begin position="77"/>
        <end position="104"/>
    </location>
</feature>
<sequence length="199" mass="22301">MESLDLEDGYQSQSRKATDIFMNQQARRSAQDTEYNGRVHTAIRYFCICSIAVGMLVELVVMCTIQYREFRDVIGNLLVLLIGGIPIAMPRVLSTTMFIGSWMLSRQGVIIKRMSAIEKMAGMDVLCCDKTGTLTLNKLTVDQDLIEVFAKDFSKEHVLLFAARASRTENQDAIDAAVIRTLADPKEGFQNIGDPRNCH</sequence>
<evidence type="ECO:0000256" key="1">
    <source>
        <dbReference type="ARBA" id="ARBA00004141"/>
    </source>
</evidence>
<dbReference type="Gene3D" id="3.40.50.1000">
    <property type="entry name" value="HAD superfamily/HAD-like"/>
    <property type="match status" value="1"/>
</dbReference>
<proteinExistence type="predicted"/>
<keyword evidence="5 6" id="KW-0472">Membrane</keyword>
<evidence type="ECO:0000256" key="3">
    <source>
        <dbReference type="ARBA" id="ARBA00022842"/>
    </source>
</evidence>
<dbReference type="Proteomes" id="UP001237642">
    <property type="component" value="Unassembled WGS sequence"/>
</dbReference>
<comment type="caution">
    <text evidence="7">The sequence shown here is derived from an EMBL/GenBank/DDBJ whole genome shotgun (WGS) entry which is preliminary data.</text>
</comment>
<dbReference type="Gene3D" id="3.40.1110.10">
    <property type="entry name" value="Calcium-transporting ATPase, cytoplasmic domain N"/>
    <property type="match status" value="1"/>
</dbReference>
<evidence type="ECO:0000256" key="4">
    <source>
        <dbReference type="ARBA" id="ARBA00022989"/>
    </source>
</evidence>
<reference evidence="7" key="1">
    <citation type="submission" date="2023-02" db="EMBL/GenBank/DDBJ databases">
        <title>Genome of toxic invasive species Heracleum sosnowskyi carries increased number of genes despite the absence of recent whole-genome duplications.</title>
        <authorList>
            <person name="Schelkunov M."/>
            <person name="Shtratnikova V."/>
            <person name="Makarenko M."/>
            <person name="Klepikova A."/>
            <person name="Omelchenko D."/>
            <person name="Novikova G."/>
            <person name="Obukhova E."/>
            <person name="Bogdanov V."/>
            <person name="Penin A."/>
            <person name="Logacheva M."/>
        </authorList>
    </citation>
    <scope>NUCLEOTIDE SEQUENCE</scope>
    <source>
        <strain evidence="7">Hsosn_3</strain>
        <tissue evidence="7">Leaf</tissue>
    </source>
</reference>
<comment type="subcellular location">
    <subcellularLocation>
        <location evidence="1">Membrane</location>
        <topology evidence="1">Multi-pass membrane protein</topology>
    </subcellularLocation>
</comment>
<dbReference type="InterPro" id="IPR023298">
    <property type="entry name" value="ATPase_P-typ_TM_dom_sf"/>
</dbReference>
<keyword evidence="4 6" id="KW-1133">Transmembrane helix</keyword>
<evidence type="ECO:0000313" key="7">
    <source>
        <dbReference type="EMBL" id="KAK1366796.1"/>
    </source>
</evidence>
<dbReference type="InterPro" id="IPR018303">
    <property type="entry name" value="ATPase_P-typ_P_site"/>
</dbReference>
<accession>A0AAD8MAL2</accession>
<evidence type="ECO:0000256" key="2">
    <source>
        <dbReference type="ARBA" id="ARBA00022692"/>
    </source>
</evidence>
<dbReference type="GO" id="GO:0016020">
    <property type="term" value="C:membrane"/>
    <property type="evidence" value="ECO:0007669"/>
    <property type="project" value="UniProtKB-SubCell"/>
</dbReference>
<keyword evidence="2 6" id="KW-0812">Transmembrane</keyword>
<evidence type="ECO:0000256" key="5">
    <source>
        <dbReference type="ARBA" id="ARBA00023136"/>
    </source>
</evidence>
<dbReference type="InterPro" id="IPR036412">
    <property type="entry name" value="HAD-like_sf"/>
</dbReference>
<dbReference type="AlphaFoldDB" id="A0AAD8MAL2"/>
<dbReference type="SUPFAM" id="SSF81665">
    <property type="entry name" value="Calcium ATPase, transmembrane domain M"/>
    <property type="match status" value="1"/>
</dbReference>